<name>A0A0A9CM87_ARUDO</name>
<reference evidence="1" key="2">
    <citation type="journal article" date="2015" name="Data Brief">
        <title>Shoot transcriptome of the giant reed, Arundo donax.</title>
        <authorList>
            <person name="Barrero R.A."/>
            <person name="Guerrero F.D."/>
            <person name="Moolhuijzen P."/>
            <person name="Goolsby J.A."/>
            <person name="Tidwell J."/>
            <person name="Bellgard S.E."/>
            <person name="Bellgard M.I."/>
        </authorList>
    </citation>
    <scope>NUCLEOTIDE SEQUENCE</scope>
    <source>
        <tissue evidence="1">Shoot tissue taken approximately 20 cm above the soil surface</tissue>
    </source>
</reference>
<organism evidence="1">
    <name type="scientific">Arundo donax</name>
    <name type="common">Giant reed</name>
    <name type="synonym">Donax arundinaceus</name>
    <dbReference type="NCBI Taxonomy" id="35708"/>
    <lineage>
        <taxon>Eukaryota</taxon>
        <taxon>Viridiplantae</taxon>
        <taxon>Streptophyta</taxon>
        <taxon>Embryophyta</taxon>
        <taxon>Tracheophyta</taxon>
        <taxon>Spermatophyta</taxon>
        <taxon>Magnoliopsida</taxon>
        <taxon>Liliopsida</taxon>
        <taxon>Poales</taxon>
        <taxon>Poaceae</taxon>
        <taxon>PACMAD clade</taxon>
        <taxon>Arundinoideae</taxon>
        <taxon>Arundineae</taxon>
        <taxon>Arundo</taxon>
    </lineage>
</organism>
<evidence type="ECO:0000313" key="1">
    <source>
        <dbReference type="EMBL" id="JAD75558.1"/>
    </source>
</evidence>
<dbReference type="EMBL" id="GBRH01222337">
    <property type="protein sequence ID" value="JAD75558.1"/>
    <property type="molecule type" value="Transcribed_RNA"/>
</dbReference>
<sequence>MLCRSSVEYKGKNQSNFLVPKTCSKFLLHPTSYFQATDFLRSWTSIEVVLLVTRDVCMPMKQRRLSANTKLRTKARNRIAISPGELERLLSSRKNPIKSGSSTRVSRTVSRKVYTYNSKKMQL</sequence>
<proteinExistence type="predicted"/>
<reference evidence="1" key="1">
    <citation type="submission" date="2014-09" db="EMBL/GenBank/DDBJ databases">
        <authorList>
            <person name="Magalhaes I.L.F."/>
            <person name="Oliveira U."/>
            <person name="Santos F.R."/>
            <person name="Vidigal T.H.D.A."/>
            <person name="Brescovit A.D."/>
            <person name="Santos A.J."/>
        </authorList>
    </citation>
    <scope>NUCLEOTIDE SEQUENCE</scope>
    <source>
        <tissue evidence="1">Shoot tissue taken approximately 20 cm above the soil surface</tissue>
    </source>
</reference>
<protein>
    <submittedName>
        <fullName evidence="1">Uncharacterized protein</fullName>
    </submittedName>
</protein>
<accession>A0A0A9CM87</accession>
<dbReference type="AlphaFoldDB" id="A0A0A9CM87"/>